<comment type="function">
    <text evidence="7">Low-potential electron donor to a number of redox enzymes.</text>
</comment>
<reference evidence="9" key="1">
    <citation type="submission" date="2023-05" db="EMBL/GenBank/DDBJ databases">
        <title>[olsenella] sp. nov., isolated from a pig farm feces dump.</title>
        <authorList>
            <person name="Chang Y.-H."/>
        </authorList>
    </citation>
    <scope>NUCLEOTIDE SEQUENCE</scope>
    <source>
        <strain evidence="9">YH-ols2217</strain>
    </source>
</reference>
<evidence type="ECO:0000256" key="6">
    <source>
        <dbReference type="ARBA" id="ARBA00022982"/>
    </source>
</evidence>
<name>A0ABT6ZI44_9ACTN</name>
<comment type="caution">
    <text evidence="9">The sequence shown here is derived from an EMBL/GenBank/DDBJ whole genome shotgun (WGS) entry which is preliminary data.</text>
</comment>
<comment type="similarity">
    <text evidence="2 7">Belongs to the flavodoxin family.</text>
</comment>
<dbReference type="PROSITE" id="PS00201">
    <property type="entry name" value="FLAVODOXIN"/>
    <property type="match status" value="1"/>
</dbReference>
<evidence type="ECO:0000313" key="9">
    <source>
        <dbReference type="EMBL" id="MDJ1128721.1"/>
    </source>
</evidence>
<dbReference type="SUPFAM" id="SSF52218">
    <property type="entry name" value="Flavoproteins"/>
    <property type="match status" value="1"/>
</dbReference>
<dbReference type="PANTHER" id="PTHR32145:SF11">
    <property type="entry name" value="DIFLAVIN FLAVOPROTEIN A 2-RELATED"/>
    <property type="match status" value="1"/>
</dbReference>
<evidence type="ECO:0000256" key="3">
    <source>
        <dbReference type="ARBA" id="ARBA00022448"/>
    </source>
</evidence>
<gene>
    <name evidence="9" type="ORF">QJ043_01285</name>
</gene>
<dbReference type="RefSeq" id="WP_283712362.1">
    <property type="nucleotide sequence ID" value="NZ_JASJEW010000001.1"/>
</dbReference>
<sequence length="151" mass="16049">MGAVAVVYWSGKGNTEKMARLIARGAGNAGATVAIFEAQDFHASMLDKYDAVALGCPAMGVEQLEKTTFEPLMKSLDEHVAGRGVAVFGSFGFGVGEWIDTWEQRMLADGANLVATLKVNGEPEGSQEDRCVALGEQLARVAEQEGLREAV</sequence>
<keyword evidence="3 7" id="KW-0813">Transport</keyword>
<dbReference type="NCBIfam" id="TIGR01753">
    <property type="entry name" value="flav_short"/>
    <property type="match status" value="1"/>
</dbReference>
<evidence type="ECO:0000256" key="1">
    <source>
        <dbReference type="ARBA" id="ARBA00001917"/>
    </source>
</evidence>
<comment type="cofactor">
    <cofactor evidence="1 7">
        <name>FMN</name>
        <dbReference type="ChEBI" id="CHEBI:58210"/>
    </cofactor>
</comment>
<keyword evidence="4 7" id="KW-0285">Flavoprotein</keyword>
<keyword evidence="6 7" id="KW-0249">Electron transport</keyword>
<dbReference type="InterPro" id="IPR051285">
    <property type="entry name" value="NADH_oxidoreductase_modular"/>
</dbReference>
<accession>A0ABT6ZI44</accession>
<dbReference type="Proteomes" id="UP001431693">
    <property type="component" value="Unassembled WGS sequence"/>
</dbReference>
<dbReference type="InterPro" id="IPR010087">
    <property type="entry name" value="Flav_short"/>
</dbReference>
<organism evidence="9 10">
    <name type="scientific">Kribbibacterium absianum</name>
    <dbReference type="NCBI Taxonomy" id="3044210"/>
    <lineage>
        <taxon>Bacteria</taxon>
        <taxon>Bacillati</taxon>
        <taxon>Actinomycetota</taxon>
        <taxon>Coriobacteriia</taxon>
        <taxon>Coriobacteriales</taxon>
        <taxon>Kribbibacteriaceae</taxon>
        <taxon>Kribbibacterium</taxon>
    </lineage>
</organism>
<evidence type="ECO:0000313" key="10">
    <source>
        <dbReference type="Proteomes" id="UP001431693"/>
    </source>
</evidence>
<dbReference type="PANTHER" id="PTHR32145">
    <property type="entry name" value="DIFLAVIN FLAVOPROTEIN A 2-RELATED"/>
    <property type="match status" value="1"/>
</dbReference>
<dbReference type="Gene3D" id="3.40.50.360">
    <property type="match status" value="1"/>
</dbReference>
<dbReference type="PROSITE" id="PS50902">
    <property type="entry name" value="FLAVODOXIN_LIKE"/>
    <property type="match status" value="1"/>
</dbReference>
<protein>
    <recommendedName>
        <fullName evidence="7">Flavodoxin</fullName>
    </recommendedName>
</protein>
<evidence type="ECO:0000256" key="4">
    <source>
        <dbReference type="ARBA" id="ARBA00022630"/>
    </source>
</evidence>
<proteinExistence type="inferred from homology"/>
<evidence type="ECO:0000256" key="2">
    <source>
        <dbReference type="ARBA" id="ARBA00005267"/>
    </source>
</evidence>
<dbReference type="InterPro" id="IPR029039">
    <property type="entry name" value="Flavoprotein-like_sf"/>
</dbReference>
<keyword evidence="10" id="KW-1185">Reference proteome</keyword>
<evidence type="ECO:0000259" key="8">
    <source>
        <dbReference type="PROSITE" id="PS50902"/>
    </source>
</evidence>
<dbReference type="Pfam" id="PF00258">
    <property type="entry name" value="Flavodoxin_1"/>
    <property type="match status" value="1"/>
</dbReference>
<dbReference type="InterPro" id="IPR008254">
    <property type="entry name" value="Flavodoxin/NO_synth"/>
</dbReference>
<keyword evidence="5 7" id="KW-0288">FMN</keyword>
<evidence type="ECO:0000256" key="7">
    <source>
        <dbReference type="RuleBase" id="RU367037"/>
    </source>
</evidence>
<dbReference type="EMBL" id="JASJEX010000001">
    <property type="protein sequence ID" value="MDJ1128721.1"/>
    <property type="molecule type" value="Genomic_DNA"/>
</dbReference>
<feature type="domain" description="Flavodoxin-like" evidence="8">
    <location>
        <begin position="4"/>
        <end position="139"/>
    </location>
</feature>
<dbReference type="InterPro" id="IPR001226">
    <property type="entry name" value="Flavodoxin_CS"/>
</dbReference>
<evidence type="ECO:0000256" key="5">
    <source>
        <dbReference type="ARBA" id="ARBA00022643"/>
    </source>
</evidence>